<dbReference type="EMBL" id="CP047593">
    <property type="protein sequence ID" value="QHI69647.1"/>
    <property type="molecule type" value="Genomic_DNA"/>
</dbReference>
<evidence type="ECO:0000313" key="5">
    <source>
        <dbReference type="EMBL" id="QHI69647.1"/>
    </source>
</evidence>
<proteinExistence type="inferred from homology"/>
<dbReference type="PANTHER" id="PTHR44169:SF6">
    <property type="entry name" value="NADPH-DEPENDENT 1-ACYLDIHYDROXYACETONE PHOSPHATE REDUCTASE"/>
    <property type="match status" value="1"/>
</dbReference>
<gene>
    <name evidence="5" type="ORF">GT409_09315</name>
</gene>
<protein>
    <submittedName>
        <fullName evidence="5">SDR family NAD(P)-dependent oxidoreductase</fullName>
    </submittedName>
</protein>
<dbReference type="CDD" id="cd05374">
    <property type="entry name" value="17beta-HSD-like_SDR_c"/>
    <property type="match status" value="1"/>
</dbReference>
<dbReference type="InterPro" id="IPR036291">
    <property type="entry name" value="NAD(P)-bd_dom_sf"/>
</dbReference>
<dbReference type="PANTHER" id="PTHR44169">
    <property type="entry name" value="NADPH-DEPENDENT 1-ACYLDIHYDROXYACETONE PHOSPHATE REDUCTASE"/>
    <property type="match status" value="1"/>
</dbReference>
<dbReference type="InterPro" id="IPR002347">
    <property type="entry name" value="SDR_fam"/>
</dbReference>
<feature type="domain" description="Ketoreductase" evidence="4">
    <location>
        <begin position="9"/>
        <end position="188"/>
    </location>
</feature>
<name>A0A6P1M713_9BACT</name>
<dbReference type="PRINTS" id="PR00080">
    <property type="entry name" value="SDRFAMILY"/>
</dbReference>
<dbReference type="AlphaFoldDB" id="A0A6P1M713"/>
<dbReference type="SUPFAM" id="SSF51735">
    <property type="entry name" value="NAD(P)-binding Rossmann-fold domains"/>
    <property type="match status" value="1"/>
</dbReference>
<evidence type="ECO:0000256" key="2">
    <source>
        <dbReference type="ARBA" id="ARBA00023002"/>
    </source>
</evidence>
<dbReference type="PRINTS" id="PR00081">
    <property type="entry name" value="GDHRDH"/>
</dbReference>
<dbReference type="Pfam" id="PF00106">
    <property type="entry name" value="adh_short"/>
    <property type="match status" value="1"/>
</dbReference>
<dbReference type="Proteomes" id="UP000464954">
    <property type="component" value="Chromosome"/>
</dbReference>
<dbReference type="RefSeq" id="WP_160628829.1">
    <property type="nucleotide sequence ID" value="NZ_CP047593.1"/>
</dbReference>
<reference evidence="5 6" key="1">
    <citation type="submission" date="2020-01" db="EMBL/GenBank/DDBJ databases">
        <title>Ponticoccus aerotolerans gen. nov., sp. nov., an anaerobic bacterium and proposal of Ponticoccusceae fam. nov., Ponticoccusles ord. nov. and Ponticoccuse classis nov. in the phylum Kiritimatiellaeota.</title>
        <authorList>
            <person name="Zhou L.Y."/>
            <person name="Du Z.J."/>
        </authorList>
    </citation>
    <scope>NUCLEOTIDE SEQUENCE [LARGE SCALE GENOMIC DNA]</scope>
    <source>
        <strain evidence="5 6">S-5007</strain>
    </source>
</reference>
<dbReference type="Gene3D" id="3.40.50.720">
    <property type="entry name" value="NAD(P)-binding Rossmann-like Domain"/>
    <property type="match status" value="1"/>
</dbReference>
<sequence length="292" mass="31791">MKTPKVHPKTVLVTGCSSGIGLATAKLLRNRGWQVVPTARKPEDLDMLRRDEFAPVRLDVTDSASIADASAEVMNRFNGQLGALVNNAGFGITAAMEDCSRDMLRAVFEVNLFGMQELTNRFVPVFRKQGYGRIVNVSSVLGELSLPFAGAYSASKFAVEAASDALRRELFDSGVAVSIIQPGPIDSRFSKNLAHRTDEFAGNPTSPFLSFYKEAIETRKNGTAGRTAEGFMKPPEAVAEAVFQCLEKSRPPIRVRVTAPAHFGAFARRFLPAALIDAVAVSKLRKKLQNRT</sequence>
<evidence type="ECO:0000256" key="1">
    <source>
        <dbReference type="ARBA" id="ARBA00006484"/>
    </source>
</evidence>
<keyword evidence="2" id="KW-0560">Oxidoreductase</keyword>
<evidence type="ECO:0000256" key="3">
    <source>
        <dbReference type="RuleBase" id="RU000363"/>
    </source>
</evidence>
<comment type="similarity">
    <text evidence="1 3">Belongs to the short-chain dehydrogenases/reductases (SDR) family.</text>
</comment>
<evidence type="ECO:0000259" key="4">
    <source>
        <dbReference type="SMART" id="SM00822"/>
    </source>
</evidence>
<dbReference type="KEGG" id="taer:GT409_09315"/>
<dbReference type="GO" id="GO:0016491">
    <property type="term" value="F:oxidoreductase activity"/>
    <property type="evidence" value="ECO:0007669"/>
    <property type="project" value="UniProtKB-KW"/>
</dbReference>
<organism evidence="5 6">
    <name type="scientific">Tichowtungia aerotolerans</name>
    <dbReference type="NCBI Taxonomy" id="2697043"/>
    <lineage>
        <taxon>Bacteria</taxon>
        <taxon>Pseudomonadati</taxon>
        <taxon>Kiritimatiellota</taxon>
        <taxon>Tichowtungiia</taxon>
        <taxon>Tichowtungiales</taxon>
        <taxon>Tichowtungiaceae</taxon>
        <taxon>Tichowtungia</taxon>
    </lineage>
</organism>
<dbReference type="InterPro" id="IPR057326">
    <property type="entry name" value="KR_dom"/>
</dbReference>
<dbReference type="SMART" id="SM00822">
    <property type="entry name" value="PKS_KR"/>
    <property type="match status" value="1"/>
</dbReference>
<keyword evidence="6" id="KW-1185">Reference proteome</keyword>
<evidence type="ECO:0000313" key="6">
    <source>
        <dbReference type="Proteomes" id="UP000464954"/>
    </source>
</evidence>
<accession>A0A6P1M713</accession>